<proteinExistence type="predicted"/>
<reference evidence="1 2" key="1">
    <citation type="submission" date="2014-07" db="EMBL/GenBank/DDBJ databases">
        <authorList>
            <person name="McCorrison J."/>
            <person name="Sanka R."/>
            <person name="Torralba M."/>
            <person name="Gillis M."/>
            <person name="Haft D.H."/>
            <person name="Methe B."/>
            <person name="Sutton G."/>
            <person name="Nelson K.E."/>
        </authorList>
    </citation>
    <scope>NUCLEOTIDE SEQUENCE [LARGE SCALE GENOMIC DNA]</scope>
    <source>
        <strain evidence="1 2">DNF00882</strain>
    </source>
</reference>
<comment type="caution">
    <text evidence="1">The sequence shown here is derived from an EMBL/GenBank/DDBJ whole genome shotgun (WGS) entry which is preliminary data.</text>
</comment>
<name>A0A096CUG8_9BACT</name>
<dbReference type="Proteomes" id="UP000029538">
    <property type="component" value="Unassembled WGS sequence"/>
</dbReference>
<dbReference type="EMBL" id="JRNR01000066">
    <property type="protein sequence ID" value="KGF48929.1"/>
    <property type="molecule type" value="Genomic_DNA"/>
</dbReference>
<gene>
    <name evidence="1" type="ORF">HMPREF0654_07150</name>
</gene>
<evidence type="ECO:0000313" key="2">
    <source>
        <dbReference type="Proteomes" id="UP000029538"/>
    </source>
</evidence>
<organism evidence="1 2">
    <name type="scientific">Prevotella disiens DNF00882</name>
    <dbReference type="NCBI Taxonomy" id="1401075"/>
    <lineage>
        <taxon>Bacteria</taxon>
        <taxon>Pseudomonadati</taxon>
        <taxon>Bacteroidota</taxon>
        <taxon>Bacteroidia</taxon>
        <taxon>Bacteroidales</taxon>
        <taxon>Prevotellaceae</taxon>
        <taxon>Prevotella</taxon>
    </lineage>
</organism>
<accession>A0A096CUG8</accession>
<protein>
    <submittedName>
        <fullName evidence="1">Uncharacterized protein</fullName>
    </submittedName>
</protein>
<sequence length="77" mass="9305">MHYFFLNSLQIYGNSVTYQNKDYKSLQVIQNSHIYNDYSLKSMNKPLEEKMSVIPMDKERIELSFFYWTAIILNKKL</sequence>
<dbReference type="AlphaFoldDB" id="A0A096CUG8"/>
<evidence type="ECO:0000313" key="1">
    <source>
        <dbReference type="EMBL" id="KGF48929.1"/>
    </source>
</evidence>